<feature type="domain" description="N-acetyltransferase" evidence="1">
    <location>
        <begin position="6"/>
        <end position="148"/>
    </location>
</feature>
<gene>
    <name evidence="2" type="ORF">JIV24_14935</name>
</gene>
<name>A0ABS1HLS5_9BACT</name>
<proteinExistence type="predicted"/>
<dbReference type="InterPro" id="IPR016181">
    <property type="entry name" value="Acyl_CoA_acyltransferase"/>
</dbReference>
<sequence length="151" mass="17494">MQFKVIPFKELSLEELYQQLQLRAEIFVVEQNCVYNDLDGNDELAHHLLVLDEGKLTGYARMLPPGSRFKNASIGRLVVHADYRFKGHARKIMEEAAKFCFSSWNIECINISAQKYLKAFYTSLGYKIVSDEYLEDGIPHLKMELKKSNNQ</sequence>
<dbReference type="SUPFAM" id="SSF55729">
    <property type="entry name" value="Acyl-CoA N-acyltransferases (Nat)"/>
    <property type="match status" value="1"/>
</dbReference>
<evidence type="ECO:0000313" key="3">
    <source>
        <dbReference type="Proteomes" id="UP000605676"/>
    </source>
</evidence>
<accession>A0ABS1HLS5</accession>
<keyword evidence="3" id="KW-1185">Reference proteome</keyword>
<dbReference type="Proteomes" id="UP000605676">
    <property type="component" value="Unassembled WGS sequence"/>
</dbReference>
<evidence type="ECO:0000259" key="1">
    <source>
        <dbReference type="PROSITE" id="PS51186"/>
    </source>
</evidence>
<protein>
    <submittedName>
        <fullName evidence="2">GNAT family N-acetyltransferase</fullName>
    </submittedName>
</protein>
<reference evidence="2 3" key="1">
    <citation type="submission" date="2021-01" db="EMBL/GenBank/DDBJ databases">
        <title>Carboxyliciviraga sp.nov., isolated from coastal sediments.</title>
        <authorList>
            <person name="Lu D."/>
            <person name="Zhang T."/>
        </authorList>
    </citation>
    <scope>NUCLEOTIDE SEQUENCE [LARGE SCALE GENOMIC DNA]</scope>
    <source>
        <strain evidence="2 3">N1Y132</strain>
    </source>
</reference>
<dbReference type="RefSeq" id="WP_200465865.1">
    <property type="nucleotide sequence ID" value="NZ_JAENRR010000038.1"/>
</dbReference>
<dbReference type="Gene3D" id="3.40.630.30">
    <property type="match status" value="1"/>
</dbReference>
<dbReference type="EMBL" id="JAENRR010000038">
    <property type="protein sequence ID" value="MBK3518639.1"/>
    <property type="molecule type" value="Genomic_DNA"/>
</dbReference>
<dbReference type="CDD" id="cd04301">
    <property type="entry name" value="NAT_SF"/>
    <property type="match status" value="1"/>
</dbReference>
<organism evidence="2 3">
    <name type="scientific">Carboxylicivirga marina</name>
    <dbReference type="NCBI Taxonomy" id="2800988"/>
    <lineage>
        <taxon>Bacteria</taxon>
        <taxon>Pseudomonadati</taxon>
        <taxon>Bacteroidota</taxon>
        <taxon>Bacteroidia</taxon>
        <taxon>Marinilabiliales</taxon>
        <taxon>Marinilabiliaceae</taxon>
        <taxon>Carboxylicivirga</taxon>
    </lineage>
</organism>
<dbReference type="InterPro" id="IPR000182">
    <property type="entry name" value="GNAT_dom"/>
</dbReference>
<comment type="caution">
    <text evidence="2">The sequence shown here is derived from an EMBL/GenBank/DDBJ whole genome shotgun (WGS) entry which is preliminary data.</text>
</comment>
<dbReference type="PROSITE" id="PS51186">
    <property type="entry name" value="GNAT"/>
    <property type="match status" value="1"/>
</dbReference>
<dbReference type="Pfam" id="PF13673">
    <property type="entry name" value="Acetyltransf_10"/>
    <property type="match status" value="1"/>
</dbReference>
<evidence type="ECO:0000313" key="2">
    <source>
        <dbReference type="EMBL" id="MBK3518639.1"/>
    </source>
</evidence>